<dbReference type="AlphaFoldDB" id="A0A1Y1CEB8"/>
<feature type="domain" description="DSBA-like thioredoxin" evidence="2">
    <location>
        <begin position="7"/>
        <end position="208"/>
    </location>
</feature>
<dbReference type="CDD" id="cd03024">
    <property type="entry name" value="DsbA_FrnE"/>
    <property type="match status" value="1"/>
</dbReference>
<accession>A0A1Y1CEB8</accession>
<dbReference type="EMBL" id="AP018042">
    <property type="protein sequence ID" value="BAX78709.1"/>
    <property type="molecule type" value="Genomic_DNA"/>
</dbReference>
<dbReference type="Pfam" id="PF01323">
    <property type="entry name" value="DSBA"/>
    <property type="match status" value="1"/>
</dbReference>
<dbReference type="SUPFAM" id="SSF52833">
    <property type="entry name" value="Thioredoxin-like"/>
    <property type="match status" value="1"/>
</dbReference>
<sequence>MTDKIKLDIISDVVCPWCIVGYKRLEQAISEMGIQDKVEIEWQPFELNSNMPKEGEDILDHVKRKYGSSPEQWRDSQSNMLKLGEGVGFEFNFFEGKRIVNTRDAHVLLAYAKEMGKQTELKMRLFAAYFTEGKNVSDREILKEEVKRVGLNLDEAMARLENNEARERVLSQESLWKNAGISSVPTIVFNRSSSLVGSQSVDVYKQVLADLLK</sequence>
<dbReference type="PANTHER" id="PTHR13887">
    <property type="entry name" value="GLUTATHIONE S-TRANSFERASE KAPPA"/>
    <property type="match status" value="1"/>
</dbReference>
<organism evidence="3 4">
    <name type="scientific">Labilibaculum antarcticum</name>
    <dbReference type="NCBI Taxonomy" id="1717717"/>
    <lineage>
        <taxon>Bacteria</taxon>
        <taxon>Pseudomonadati</taxon>
        <taxon>Bacteroidota</taxon>
        <taxon>Bacteroidia</taxon>
        <taxon>Marinilabiliales</taxon>
        <taxon>Marinifilaceae</taxon>
        <taxon>Labilibaculum</taxon>
    </lineage>
</organism>
<dbReference type="Gene3D" id="3.40.30.10">
    <property type="entry name" value="Glutaredoxin"/>
    <property type="match status" value="1"/>
</dbReference>
<dbReference type="OrthoDB" id="9799122at2"/>
<dbReference type="GO" id="GO:0016491">
    <property type="term" value="F:oxidoreductase activity"/>
    <property type="evidence" value="ECO:0007669"/>
    <property type="project" value="InterPro"/>
</dbReference>
<name>A0A1Y1CEB8_9BACT</name>
<keyword evidence="4" id="KW-1185">Reference proteome</keyword>
<dbReference type="PANTHER" id="PTHR13887:SF41">
    <property type="entry name" value="THIOREDOXIN SUPERFAMILY PROTEIN"/>
    <property type="match status" value="1"/>
</dbReference>
<keyword evidence="1" id="KW-0175">Coiled coil</keyword>
<dbReference type="RefSeq" id="WP_096427630.1">
    <property type="nucleotide sequence ID" value="NZ_AP018042.1"/>
</dbReference>
<dbReference type="InterPro" id="IPR036249">
    <property type="entry name" value="Thioredoxin-like_sf"/>
</dbReference>
<dbReference type="InterPro" id="IPR001853">
    <property type="entry name" value="DSBA-like_thioredoxin_dom"/>
</dbReference>
<dbReference type="Proteomes" id="UP000218267">
    <property type="component" value="Chromosome"/>
</dbReference>
<evidence type="ECO:0000313" key="3">
    <source>
        <dbReference type="EMBL" id="BAX78709.1"/>
    </source>
</evidence>
<dbReference type="KEGG" id="mbas:ALGA_0314"/>
<evidence type="ECO:0000259" key="2">
    <source>
        <dbReference type="Pfam" id="PF01323"/>
    </source>
</evidence>
<evidence type="ECO:0000256" key="1">
    <source>
        <dbReference type="SAM" id="Coils"/>
    </source>
</evidence>
<proteinExistence type="predicted"/>
<reference evidence="3 4" key="1">
    <citation type="journal article" date="2018" name="Mar. Genomics">
        <title>Complete genome sequence of Marinifilaceae bacterium strain SPP2, isolated from the Antarctic marine sediment.</title>
        <authorList>
            <person name="Watanabe M."/>
            <person name="Kojima H."/>
            <person name="Fukui M."/>
        </authorList>
    </citation>
    <scope>NUCLEOTIDE SEQUENCE [LARGE SCALE GENOMIC DNA]</scope>
    <source>
        <strain evidence="3 4">SPP2</strain>
    </source>
</reference>
<evidence type="ECO:0000313" key="4">
    <source>
        <dbReference type="Proteomes" id="UP000218267"/>
    </source>
</evidence>
<protein>
    <submittedName>
        <fullName evidence="3">Thioredoxin</fullName>
    </submittedName>
</protein>
<feature type="coiled-coil region" evidence="1">
    <location>
        <begin position="139"/>
        <end position="173"/>
    </location>
</feature>
<reference evidence="4" key="2">
    <citation type="journal article" date="2020" name="Antonie Van Leeuwenhoek">
        <title>Labilibaculum antarcticum sp. nov., a novel facultative anaerobic, psychrotorelant bacterium isolated from marine sediment of Antarctica.</title>
        <authorList>
            <person name="Watanabe M."/>
            <person name="Kojima H."/>
            <person name="Fukui M."/>
        </authorList>
    </citation>
    <scope>NUCLEOTIDE SEQUENCE [LARGE SCALE GENOMIC DNA]</scope>
    <source>
        <strain evidence="4">SPP2</strain>
    </source>
</reference>
<gene>
    <name evidence="3" type="ORF">ALGA_0314</name>
</gene>